<dbReference type="EMBL" id="JABCLD010001111">
    <property type="protein sequence ID" value="NMU26404.1"/>
    <property type="molecule type" value="Genomic_DNA"/>
</dbReference>
<dbReference type="RefSeq" id="WP_069484940.1">
    <property type="nucleotide sequence ID" value="NZ_CP138329.1"/>
</dbReference>
<name>A0A7Y0X6C2_VIBPH</name>
<proteinExistence type="predicted"/>
<protein>
    <submittedName>
        <fullName evidence="1">Uncharacterized protein</fullName>
    </submittedName>
</protein>
<comment type="caution">
    <text evidence="1">The sequence shown here is derived from an EMBL/GenBank/DDBJ whole genome shotgun (WGS) entry which is preliminary data.</text>
</comment>
<gene>
    <name evidence="1" type="ORF">HKB21_12315</name>
</gene>
<evidence type="ECO:0000313" key="2">
    <source>
        <dbReference type="Proteomes" id="UP000555836"/>
    </source>
</evidence>
<dbReference type="AlphaFoldDB" id="A0A7Y0X6C2"/>
<organism evidence="1 2">
    <name type="scientific">Vibrio parahaemolyticus</name>
    <dbReference type="NCBI Taxonomy" id="670"/>
    <lineage>
        <taxon>Bacteria</taxon>
        <taxon>Pseudomonadati</taxon>
        <taxon>Pseudomonadota</taxon>
        <taxon>Gammaproteobacteria</taxon>
        <taxon>Vibrionales</taxon>
        <taxon>Vibrionaceae</taxon>
        <taxon>Vibrio</taxon>
    </lineage>
</organism>
<evidence type="ECO:0000313" key="1">
    <source>
        <dbReference type="EMBL" id="NMU26404.1"/>
    </source>
</evidence>
<accession>A0A7Y0X6C2</accession>
<dbReference type="Proteomes" id="UP000555836">
    <property type="component" value="Unassembled WGS sequence"/>
</dbReference>
<reference evidence="1 2" key="1">
    <citation type="submission" date="2020-04" db="EMBL/GenBank/DDBJ databases">
        <title>Whole-genome sequencing of Vibrio spp. from China reveals different genetic environments of blaCTX-M-14 among diverse lineages.</title>
        <authorList>
            <person name="Zheng Z."/>
            <person name="Ye L."/>
            <person name="Chen S."/>
        </authorList>
    </citation>
    <scope>NUCLEOTIDE SEQUENCE [LARGE SCALE GENOMIC DNA]</scope>
    <source>
        <strain evidence="1 2">Vb0574</strain>
    </source>
</reference>
<sequence>MEDNGKEPIYLDSLTFDDINNFVREKFQGQKCPLCGSTKQPSSIGINGRVVFTNLSGMDPEGNNVYGSIPVIPLLCENCGHLTNLSPSILLHELEKKRQ</sequence>